<proteinExistence type="predicted"/>
<protein>
    <submittedName>
        <fullName evidence="1">Uncharacterized protein</fullName>
    </submittedName>
</protein>
<evidence type="ECO:0000313" key="2">
    <source>
        <dbReference type="Proteomes" id="UP000410492"/>
    </source>
</evidence>
<evidence type="ECO:0000313" key="1">
    <source>
        <dbReference type="EMBL" id="VEN44370.1"/>
    </source>
</evidence>
<name>A0A653CBB2_CALMS</name>
<dbReference type="OrthoDB" id="6739172at2759"/>
<keyword evidence="2" id="KW-1185">Reference proteome</keyword>
<dbReference type="AlphaFoldDB" id="A0A653CBB2"/>
<gene>
    <name evidence="1" type="ORF">CALMAC_LOCUS7194</name>
</gene>
<accession>A0A653CBB2</accession>
<organism evidence="1 2">
    <name type="scientific">Callosobruchus maculatus</name>
    <name type="common">Southern cowpea weevil</name>
    <name type="synonym">Pulse bruchid</name>
    <dbReference type="NCBI Taxonomy" id="64391"/>
    <lineage>
        <taxon>Eukaryota</taxon>
        <taxon>Metazoa</taxon>
        <taxon>Ecdysozoa</taxon>
        <taxon>Arthropoda</taxon>
        <taxon>Hexapoda</taxon>
        <taxon>Insecta</taxon>
        <taxon>Pterygota</taxon>
        <taxon>Neoptera</taxon>
        <taxon>Endopterygota</taxon>
        <taxon>Coleoptera</taxon>
        <taxon>Polyphaga</taxon>
        <taxon>Cucujiformia</taxon>
        <taxon>Chrysomeloidea</taxon>
        <taxon>Chrysomelidae</taxon>
        <taxon>Bruchinae</taxon>
        <taxon>Bruchini</taxon>
        <taxon>Callosobruchus</taxon>
    </lineage>
</organism>
<dbReference type="EMBL" id="CAACVG010007236">
    <property type="protein sequence ID" value="VEN44370.1"/>
    <property type="molecule type" value="Genomic_DNA"/>
</dbReference>
<reference evidence="1 2" key="1">
    <citation type="submission" date="2019-01" db="EMBL/GenBank/DDBJ databases">
        <authorList>
            <person name="Sayadi A."/>
        </authorList>
    </citation>
    <scope>NUCLEOTIDE SEQUENCE [LARGE SCALE GENOMIC DNA]</scope>
</reference>
<dbReference type="Proteomes" id="UP000410492">
    <property type="component" value="Unassembled WGS sequence"/>
</dbReference>
<sequence length="79" mass="8848">MATVAGAGATVDVLISHHIPGAKRFSTERQHPISQRRAARETIQKWDHRLWMRTVAAPVQSAERDATKMTAAIEDWNTL</sequence>